<name>A0ABW4LM38_9BACI</name>
<dbReference type="RefSeq" id="WP_377927391.1">
    <property type="nucleotide sequence ID" value="NZ_JBHUEM010000005.1"/>
</dbReference>
<gene>
    <name evidence="2" type="ORF">ACFSCX_06655</name>
</gene>
<feature type="region of interest" description="Disordered" evidence="1">
    <location>
        <begin position="194"/>
        <end position="225"/>
    </location>
</feature>
<dbReference type="EMBL" id="JBHUEM010000005">
    <property type="protein sequence ID" value="MFD1736244.1"/>
    <property type="molecule type" value="Genomic_DNA"/>
</dbReference>
<proteinExistence type="predicted"/>
<evidence type="ECO:0008006" key="4">
    <source>
        <dbReference type="Google" id="ProtNLM"/>
    </source>
</evidence>
<evidence type="ECO:0000313" key="2">
    <source>
        <dbReference type="EMBL" id="MFD1736244.1"/>
    </source>
</evidence>
<sequence>MIKRITLFILLLLVTGCNQKIIEDVNRVEKQEKTKQEKTLTIEEEQKEILKNVEKPLEEVVQENELESKKTIETEFQTVEQYLDPTDFSKRISYELFMFSNGKKSTTDFVDILMTFSSKSFHDEWLQDKNAAIQMFNNVQGMMMEENVFPVSYEITEITLSQSRNEAYFYRKVISRSQGELYYITTIVKENGEWKLADDSPSPPYQEFESQPISQGGTGNEHNGK</sequence>
<evidence type="ECO:0000313" key="3">
    <source>
        <dbReference type="Proteomes" id="UP001597214"/>
    </source>
</evidence>
<reference evidence="3" key="1">
    <citation type="journal article" date="2019" name="Int. J. Syst. Evol. Microbiol.">
        <title>The Global Catalogue of Microorganisms (GCM) 10K type strain sequencing project: providing services to taxonomists for standard genome sequencing and annotation.</title>
        <authorList>
            <consortium name="The Broad Institute Genomics Platform"/>
            <consortium name="The Broad Institute Genome Sequencing Center for Infectious Disease"/>
            <person name="Wu L."/>
            <person name="Ma J."/>
        </authorList>
    </citation>
    <scope>NUCLEOTIDE SEQUENCE [LARGE SCALE GENOMIC DNA]</scope>
    <source>
        <strain evidence="3">CCUG 49339</strain>
    </source>
</reference>
<evidence type="ECO:0000256" key="1">
    <source>
        <dbReference type="SAM" id="MobiDB-lite"/>
    </source>
</evidence>
<keyword evidence="3" id="KW-1185">Reference proteome</keyword>
<dbReference type="Proteomes" id="UP001597214">
    <property type="component" value="Unassembled WGS sequence"/>
</dbReference>
<comment type="caution">
    <text evidence="2">The sequence shown here is derived from an EMBL/GenBank/DDBJ whole genome shotgun (WGS) entry which is preliminary data.</text>
</comment>
<protein>
    <recommendedName>
        <fullName evidence="4">Lipoprotein</fullName>
    </recommendedName>
</protein>
<accession>A0ABW4LM38</accession>
<organism evidence="2 3">
    <name type="scientific">Bacillus salitolerans</name>
    <dbReference type="NCBI Taxonomy" id="1437434"/>
    <lineage>
        <taxon>Bacteria</taxon>
        <taxon>Bacillati</taxon>
        <taxon>Bacillota</taxon>
        <taxon>Bacilli</taxon>
        <taxon>Bacillales</taxon>
        <taxon>Bacillaceae</taxon>
        <taxon>Bacillus</taxon>
    </lineage>
</organism>
<dbReference type="PROSITE" id="PS51257">
    <property type="entry name" value="PROKAR_LIPOPROTEIN"/>
    <property type="match status" value="1"/>
</dbReference>